<evidence type="ECO:0000313" key="1">
    <source>
        <dbReference type="EMBL" id="OAN45015.1"/>
    </source>
</evidence>
<gene>
    <name evidence="1" type="ORF">A6A03_02350</name>
</gene>
<dbReference type="STRING" id="1707952.A6A03_02350"/>
<evidence type="ECO:0008006" key="3">
    <source>
        <dbReference type="Google" id="ProtNLM"/>
    </source>
</evidence>
<comment type="caution">
    <text evidence="1">The sequence shown here is derived from an EMBL/GenBank/DDBJ whole genome shotgun (WGS) entry which is preliminary data.</text>
</comment>
<dbReference type="InterPro" id="IPR021398">
    <property type="entry name" value="DUF3037"/>
</dbReference>
<dbReference type="EMBL" id="LWQS01000060">
    <property type="protein sequence ID" value="OAN45015.1"/>
    <property type="molecule type" value="Genomic_DNA"/>
</dbReference>
<proteinExistence type="predicted"/>
<organism evidence="1 2">
    <name type="scientific">Chloroflexus islandicus</name>
    <dbReference type="NCBI Taxonomy" id="1707952"/>
    <lineage>
        <taxon>Bacteria</taxon>
        <taxon>Bacillati</taxon>
        <taxon>Chloroflexota</taxon>
        <taxon>Chloroflexia</taxon>
        <taxon>Chloroflexales</taxon>
        <taxon>Chloroflexineae</taxon>
        <taxon>Chloroflexaceae</taxon>
        <taxon>Chloroflexus</taxon>
    </lineage>
</organism>
<dbReference type="RefSeq" id="WP_066788338.1">
    <property type="nucleotide sequence ID" value="NZ_LWQS01000060.1"/>
</dbReference>
<dbReference type="Proteomes" id="UP000078287">
    <property type="component" value="Unassembled WGS sequence"/>
</dbReference>
<dbReference type="Pfam" id="PF11236">
    <property type="entry name" value="DUF3037"/>
    <property type="match status" value="1"/>
</dbReference>
<evidence type="ECO:0000313" key="2">
    <source>
        <dbReference type="Proteomes" id="UP000078287"/>
    </source>
</evidence>
<name>A0A178MAE4_9CHLR</name>
<dbReference type="OrthoDB" id="9803207at2"/>
<dbReference type="AlphaFoldDB" id="A0A178MAE4"/>
<accession>A0A178MAE4</accession>
<reference evidence="1 2" key="1">
    <citation type="submission" date="2016-04" db="EMBL/GenBank/DDBJ databases">
        <title>Chloroflexus islandicus sp. nov., a thermophilic filamentous anoxygenic phototrophic bacterium from geyser Strokkur (Iceland).</title>
        <authorList>
            <person name="Gaisin V.A."/>
            <person name="Kalashnikov A.M."/>
            <person name="Sukhacheva M.V."/>
            <person name="Grouzdev D.S."/>
            <person name="Ivanov T.M."/>
            <person name="Kuznetsov B."/>
            <person name="Gorlenko V.M."/>
        </authorList>
    </citation>
    <scope>NUCLEOTIDE SEQUENCE [LARGE SCALE GENOMIC DNA]</scope>
    <source>
        <strain evidence="2">isl-2</strain>
    </source>
</reference>
<protein>
    <recommendedName>
        <fullName evidence="3">DUF3037 domain-containing protein</fullName>
    </recommendedName>
</protein>
<keyword evidence="2" id="KW-1185">Reference proteome</keyword>
<sequence length="146" mass="16234">MPASAFEYALLRLVPRVERGEQINIGVVLLCRQQRFLGMRTQLDEGRIAALWPDLDLEPVREQLAAFELVCAGGRAAGPIGELPIYERFRWLTATRSTIIQPSAVHCGLCEQAPATLEHIFAEMVLVPGEVMAPHSRNETQKEIGN</sequence>